<dbReference type="PANTHER" id="PTHR48022:SF34">
    <property type="entry name" value="MAJOR FACILITATOR SUPERFAMILY (MFS) PROFILE DOMAIN-CONTAINING PROTEIN-RELATED"/>
    <property type="match status" value="1"/>
</dbReference>
<feature type="region of interest" description="Disordered" evidence="11">
    <location>
        <begin position="498"/>
        <end position="519"/>
    </location>
</feature>
<dbReference type="InterPro" id="IPR050360">
    <property type="entry name" value="MFS_Sugar_Transporters"/>
</dbReference>
<dbReference type="PROSITE" id="PS00216">
    <property type="entry name" value="SUGAR_TRANSPORT_1"/>
    <property type="match status" value="1"/>
</dbReference>
<dbReference type="SUPFAM" id="SSF103473">
    <property type="entry name" value="MFS general substrate transporter"/>
    <property type="match status" value="1"/>
</dbReference>
<feature type="domain" description="Major facilitator superfamily (MFS) profile" evidence="13">
    <location>
        <begin position="24"/>
        <end position="477"/>
    </location>
</feature>
<evidence type="ECO:0000256" key="7">
    <source>
        <dbReference type="ARBA" id="ARBA00023136"/>
    </source>
</evidence>
<feature type="transmembrane region" description="Helical" evidence="12">
    <location>
        <begin position="21"/>
        <end position="51"/>
    </location>
</feature>
<evidence type="ECO:0000256" key="10">
    <source>
        <dbReference type="RuleBase" id="RU003346"/>
    </source>
</evidence>
<keyword evidence="6 12" id="KW-1133">Transmembrane helix</keyword>
<feature type="transmembrane region" description="Helical" evidence="12">
    <location>
        <begin position="452"/>
        <end position="473"/>
    </location>
</feature>
<dbReference type="AlphaFoldDB" id="A0A8H6Y1N2"/>
<keyword evidence="7 12" id="KW-0472">Membrane</keyword>
<evidence type="ECO:0000256" key="5">
    <source>
        <dbReference type="ARBA" id="ARBA00022911"/>
    </source>
</evidence>
<feature type="transmembrane region" description="Helical" evidence="12">
    <location>
        <begin position="282"/>
        <end position="301"/>
    </location>
</feature>
<dbReference type="OrthoDB" id="508119at2759"/>
<organism evidence="14 15">
    <name type="scientific">Mycena venus</name>
    <dbReference type="NCBI Taxonomy" id="2733690"/>
    <lineage>
        <taxon>Eukaryota</taxon>
        <taxon>Fungi</taxon>
        <taxon>Dikarya</taxon>
        <taxon>Basidiomycota</taxon>
        <taxon>Agaricomycotina</taxon>
        <taxon>Agaricomycetes</taxon>
        <taxon>Agaricomycetidae</taxon>
        <taxon>Agaricales</taxon>
        <taxon>Marasmiineae</taxon>
        <taxon>Mycenaceae</taxon>
        <taxon>Mycena</taxon>
    </lineage>
</organism>
<comment type="similarity">
    <text evidence="2 10">Belongs to the major facilitator superfamily. Sugar transporter (TC 2.A.1.1) family.</text>
</comment>
<keyword evidence="15" id="KW-1185">Reference proteome</keyword>
<feature type="transmembrane region" description="Helical" evidence="12">
    <location>
        <begin position="124"/>
        <end position="146"/>
    </location>
</feature>
<evidence type="ECO:0000256" key="4">
    <source>
        <dbReference type="ARBA" id="ARBA00022692"/>
    </source>
</evidence>
<feature type="transmembrane region" description="Helical" evidence="12">
    <location>
        <begin position="95"/>
        <end position="112"/>
    </location>
</feature>
<keyword evidence="4 12" id="KW-0812">Transmembrane</keyword>
<gene>
    <name evidence="14" type="ORF">MVEN_01205400</name>
</gene>
<dbReference type="FunFam" id="1.20.1250.20:FF:000026">
    <property type="entry name" value="MFS quinate transporter QutD"/>
    <property type="match status" value="1"/>
</dbReference>
<dbReference type="Pfam" id="PF00083">
    <property type="entry name" value="Sugar_tr"/>
    <property type="match status" value="1"/>
</dbReference>
<dbReference type="Gene3D" id="1.20.1250.20">
    <property type="entry name" value="MFS general substrate transporter like domains"/>
    <property type="match status" value="1"/>
</dbReference>
<evidence type="ECO:0000256" key="6">
    <source>
        <dbReference type="ARBA" id="ARBA00022989"/>
    </source>
</evidence>
<dbReference type="PROSITE" id="PS00217">
    <property type="entry name" value="SUGAR_TRANSPORT_2"/>
    <property type="match status" value="1"/>
</dbReference>
<dbReference type="PRINTS" id="PR00171">
    <property type="entry name" value="SUGRTRNSPORT"/>
</dbReference>
<name>A0A8H6Y1N2_9AGAR</name>
<keyword evidence="5" id="KW-0672">Quinate metabolism</keyword>
<feature type="transmembrane region" description="Helical" evidence="12">
    <location>
        <begin position="321"/>
        <end position="343"/>
    </location>
</feature>
<dbReference type="InterPro" id="IPR005828">
    <property type="entry name" value="MFS_sugar_transport-like"/>
</dbReference>
<dbReference type="InterPro" id="IPR003663">
    <property type="entry name" value="Sugar/inositol_transpt"/>
</dbReference>
<keyword evidence="3 10" id="KW-0813">Transport</keyword>
<feature type="transmembrane region" description="Helical" evidence="12">
    <location>
        <begin position="190"/>
        <end position="212"/>
    </location>
</feature>
<dbReference type="InterPro" id="IPR020846">
    <property type="entry name" value="MFS_dom"/>
</dbReference>
<comment type="catalytic activity">
    <reaction evidence="9">
        <text>myo-inositol(out) + H(+)(out) = myo-inositol(in) + H(+)(in)</text>
        <dbReference type="Rhea" id="RHEA:60364"/>
        <dbReference type="ChEBI" id="CHEBI:15378"/>
        <dbReference type="ChEBI" id="CHEBI:17268"/>
    </reaction>
</comment>
<dbReference type="PANTHER" id="PTHR48022">
    <property type="entry name" value="PLASTIDIC GLUCOSE TRANSPORTER 4"/>
    <property type="match status" value="1"/>
</dbReference>
<accession>A0A8H6Y1N2</accession>
<evidence type="ECO:0000313" key="15">
    <source>
        <dbReference type="Proteomes" id="UP000620124"/>
    </source>
</evidence>
<feature type="transmembrane region" description="Helical" evidence="12">
    <location>
        <begin position="63"/>
        <end position="83"/>
    </location>
</feature>
<evidence type="ECO:0000256" key="11">
    <source>
        <dbReference type="SAM" id="MobiDB-lite"/>
    </source>
</evidence>
<dbReference type="GO" id="GO:0005351">
    <property type="term" value="F:carbohydrate:proton symporter activity"/>
    <property type="evidence" value="ECO:0007669"/>
    <property type="project" value="TreeGrafter"/>
</dbReference>
<evidence type="ECO:0000313" key="14">
    <source>
        <dbReference type="EMBL" id="KAF7352410.1"/>
    </source>
</evidence>
<proteinExistence type="inferred from homology"/>
<evidence type="ECO:0000256" key="12">
    <source>
        <dbReference type="SAM" id="Phobius"/>
    </source>
</evidence>
<evidence type="ECO:0000256" key="9">
    <source>
        <dbReference type="ARBA" id="ARBA00049119"/>
    </source>
</evidence>
<feature type="transmembrane region" description="Helical" evidence="12">
    <location>
        <begin position="158"/>
        <end position="178"/>
    </location>
</feature>
<reference evidence="14" key="1">
    <citation type="submission" date="2020-05" db="EMBL/GenBank/DDBJ databases">
        <title>Mycena genomes resolve the evolution of fungal bioluminescence.</title>
        <authorList>
            <person name="Tsai I.J."/>
        </authorList>
    </citation>
    <scope>NUCLEOTIDE SEQUENCE</scope>
    <source>
        <strain evidence="14">CCC161011</strain>
    </source>
</reference>
<dbReference type="Proteomes" id="UP000620124">
    <property type="component" value="Unassembled WGS sequence"/>
</dbReference>
<comment type="caution">
    <text evidence="14">The sequence shown here is derived from an EMBL/GenBank/DDBJ whole genome shotgun (WGS) entry which is preliminary data.</text>
</comment>
<evidence type="ECO:0000256" key="3">
    <source>
        <dbReference type="ARBA" id="ARBA00022448"/>
    </source>
</evidence>
<dbReference type="EMBL" id="JACAZI010000009">
    <property type="protein sequence ID" value="KAF7352410.1"/>
    <property type="molecule type" value="Genomic_DNA"/>
</dbReference>
<dbReference type="NCBIfam" id="TIGR00879">
    <property type="entry name" value="SP"/>
    <property type="match status" value="1"/>
</dbReference>
<sequence>MPSLAKLEDRPTPSEVYNWKIYAYSICAAFGAVLYGYDSAFIGGTIALASFQKEFGITAANKAAISANVVSGYQAGAFFGALLSFPFCERYGRRFALILAAFFFTLGAGLHLAPNASRGLAPLYVGRVIAGLGVGAVSLTVPIYIAEISPPAIRGRLVGLYEMLLQIGGLVGFWINYAVNETIPSSRKQWLIPMAIQLIPGGILLMSSFLLLETPRWLRSKERIAEAGKNLSILRNLPEDHPYVVQENAMTDQQLAIEAQKTHGGSILARLREIFLPGIRNRLFMCFMLFLFQNATGINAINYYSPTVFQSIGIKGTSTGLFTTGIFGIVKNVATFIWLLFLVDRIGRRPLLLVGALIAGLCMLYVGGYIAIGKPGQSTGSITGGGISAVAFIYVWTAAYGPTWNGTPWVIASEVFPQHVRTLTQSLLSASQWVWQFVIARATPYMFQSMGYGTYLFFGLLTLLGGVYVFFVVPETAGIPIEQMDVIFGFRPTDVRSFKSDPEQGSMEGKDTTEHVEGT</sequence>
<dbReference type="InterPro" id="IPR036259">
    <property type="entry name" value="MFS_trans_sf"/>
</dbReference>
<comment type="subcellular location">
    <subcellularLocation>
        <location evidence="1">Membrane</location>
        <topology evidence="1">Multi-pass membrane protein</topology>
    </subcellularLocation>
</comment>
<evidence type="ECO:0000259" key="13">
    <source>
        <dbReference type="PROSITE" id="PS50850"/>
    </source>
</evidence>
<dbReference type="GO" id="GO:0016020">
    <property type="term" value="C:membrane"/>
    <property type="evidence" value="ECO:0007669"/>
    <property type="project" value="UniProtKB-SubCell"/>
</dbReference>
<feature type="transmembrane region" description="Helical" evidence="12">
    <location>
        <begin position="350"/>
        <end position="372"/>
    </location>
</feature>
<dbReference type="InterPro" id="IPR005829">
    <property type="entry name" value="Sugar_transporter_CS"/>
</dbReference>
<evidence type="ECO:0000256" key="1">
    <source>
        <dbReference type="ARBA" id="ARBA00004141"/>
    </source>
</evidence>
<dbReference type="PROSITE" id="PS50850">
    <property type="entry name" value="MFS"/>
    <property type="match status" value="1"/>
</dbReference>
<evidence type="ECO:0000256" key="2">
    <source>
        <dbReference type="ARBA" id="ARBA00010992"/>
    </source>
</evidence>
<protein>
    <recommendedName>
        <fullName evidence="8">Quinate transporter</fullName>
    </recommendedName>
</protein>
<evidence type="ECO:0000256" key="8">
    <source>
        <dbReference type="ARBA" id="ARBA00043213"/>
    </source>
</evidence>